<dbReference type="EMBL" id="VICG01000001">
    <property type="protein sequence ID" value="KAA8576381.1"/>
    <property type="molecule type" value="Genomic_DNA"/>
</dbReference>
<reference evidence="1 2" key="1">
    <citation type="submission" date="2019-06" db="EMBL/GenBank/DDBJ databases">
        <title>Genome Sequence of the Brown Rot Fungal Pathogen Monilinia fructicola.</title>
        <authorList>
            <person name="De Miccolis Angelini R.M."/>
            <person name="Landi L."/>
            <person name="Abate D."/>
            <person name="Pollastro S."/>
            <person name="Romanazzi G."/>
            <person name="Faretra F."/>
        </authorList>
    </citation>
    <scope>NUCLEOTIDE SEQUENCE [LARGE SCALE GENOMIC DNA]</scope>
    <source>
        <strain evidence="1 2">Mfrc123</strain>
    </source>
</reference>
<organism evidence="1 2">
    <name type="scientific">Monilinia fructicola</name>
    <name type="common">Brown rot fungus</name>
    <name type="synonym">Ciboria fructicola</name>
    <dbReference type="NCBI Taxonomy" id="38448"/>
    <lineage>
        <taxon>Eukaryota</taxon>
        <taxon>Fungi</taxon>
        <taxon>Dikarya</taxon>
        <taxon>Ascomycota</taxon>
        <taxon>Pezizomycotina</taxon>
        <taxon>Leotiomycetes</taxon>
        <taxon>Helotiales</taxon>
        <taxon>Sclerotiniaceae</taxon>
        <taxon>Monilinia</taxon>
    </lineage>
</organism>
<dbReference type="Proteomes" id="UP000322873">
    <property type="component" value="Unassembled WGS sequence"/>
</dbReference>
<comment type="caution">
    <text evidence="1">The sequence shown here is derived from an EMBL/GenBank/DDBJ whole genome shotgun (WGS) entry which is preliminary data.</text>
</comment>
<accession>A0A5M9K461</accession>
<protein>
    <submittedName>
        <fullName evidence="1">Uncharacterized protein</fullName>
    </submittedName>
</protein>
<keyword evidence="2" id="KW-1185">Reference proteome</keyword>
<evidence type="ECO:0000313" key="1">
    <source>
        <dbReference type="EMBL" id="KAA8576381.1"/>
    </source>
</evidence>
<sequence length="71" mass="8369">MNTARSDQKLSRLTCKLGIQIRNSHRYSSKNGWSKKQVRESADDFQVMMSNYSTFFKLQQLFLSVYGVFYC</sequence>
<evidence type="ECO:0000313" key="2">
    <source>
        <dbReference type="Proteomes" id="UP000322873"/>
    </source>
</evidence>
<gene>
    <name evidence="1" type="ORF">EYC84_006512</name>
</gene>
<dbReference type="AlphaFoldDB" id="A0A5M9K461"/>
<proteinExistence type="predicted"/>
<name>A0A5M9K461_MONFR</name>